<organism evidence="2 3">
    <name type="scientific">Symbiodinium microadriaticum</name>
    <name type="common">Dinoflagellate</name>
    <name type="synonym">Zooxanthella microadriatica</name>
    <dbReference type="NCBI Taxonomy" id="2951"/>
    <lineage>
        <taxon>Eukaryota</taxon>
        <taxon>Sar</taxon>
        <taxon>Alveolata</taxon>
        <taxon>Dinophyceae</taxon>
        <taxon>Suessiales</taxon>
        <taxon>Symbiodiniaceae</taxon>
        <taxon>Symbiodinium</taxon>
    </lineage>
</organism>
<sequence length="277" mass="30746">MNYRHRRKINALVEADERDSKLNALSQTFDAYDKLGYGPEDERPAIDYLNAVVMSGVPMSENHPTNAKLKEKLQYLYDSGTGKLTTQNDLYRLTTILGTLSQMGWPYSLLTEVEWLKMEARAGHISLEGMRRVTMKRNLAGTTALITGMTMVSAGASFIAMGGVMPLLTLIGAASAVMVSMIALARYPGGLFYQISAIETPFTHAALLRFAASGAPEDVIRELIVLLNKQEHVSYAQVHDVTWFCSRQASGIAESHLFHDRYTLIRNRLALESRRAG</sequence>
<keyword evidence="3" id="KW-1185">Reference proteome</keyword>
<dbReference type="Proteomes" id="UP000186817">
    <property type="component" value="Unassembled WGS sequence"/>
</dbReference>
<protein>
    <submittedName>
        <fullName evidence="2">Uncharacterized protein</fullName>
    </submittedName>
</protein>
<evidence type="ECO:0000313" key="3">
    <source>
        <dbReference type="Proteomes" id="UP000186817"/>
    </source>
</evidence>
<accession>A0A1Q9BVF4</accession>
<name>A0A1Q9BVF4_SYMMI</name>
<dbReference type="EMBL" id="LSRX01003388">
    <property type="protein sequence ID" value="OLP74659.1"/>
    <property type="molecule type" value="Genomic_DNA"/>
</dbReference>
<keyword evidence="1" id="KW-1133">Transmembrane helix</keyword>
<proteinExistence type="predicted"/>
<reference evidence="2 3" key="1">
    <citation type="submission" date="2016-02" db="EMBL/GenBank/DDBJ databases">
        <title>Genome analysis of coral dinoflagellate symbionts highlights evolutionary adaptations to a symbiotic lifestyle.</title>
        <authorList>
            <person name="Aranda M."/>
            <person name="Li Y."/>
            <person name="Liew Y.J."/>
            <person name="Baumgarten S."/>
            <person name="Simakov O."/>
            <person name="Wilson M."/>
            <person name="Piel J."/>
            <person name="Ashoor H."/>
            <person name="Bougouffa S."/>
            <person name="Bajic V.B."/>
            <person name="Ryu T."/>
            <person name="Ravasi T."/>
            <person name="Bayer T."/>
            <person name="Micklem G."/>
            <person name="Kim H."/>
            <person name="Bhak J."/>
            <person name="Lajeunesse T.C."/>
            <person name="Voolstra C.R."/>
        </authorList>
    </citation>
    <scope>NUCLEOTIDE SEQUENCE [LARGE SCALE GENOMIC DNA]</scope>
    <source>
        <strain evidence="2 3">CCMP2467</strain>
    </source>
</reference>
<feature type="transmembrane region" description="Helical" evidence="1">
    <location>
        <begin position="167"/>
        <end position="185"/>
    </location>
</feature>
<evidence type="ECO:0000256" key="1">
    <source>
        <dbReference type="SAM" id="Phobius"/>
    </source>
</evidence>
<evidence type="ECO:0000313" key="2">
    <source>
        <dbReference type="EMBL" id="OLP74659.1"/>
    </source>
</evidence>
<keyword evidence="1" id="KW-0812">Transmembrane</keyword>
<keyword evidence="1" id="KW-0472">Membrane</keyword>
<comment type="caution">
    <text evidence="2">The sequence shown here is derived from an EMBL/GenBank/DDBJ whole genome shotgun (WGS) entry which is preliminary data.</text>
</comment>
<feature type="transmembrane region" description="Helical" evidence="1">
    <location>
        <begin position="139"/>
        <end position="161"/>
    </location>
</feature>
<dbReference type="AlphaFoldDB" id="A0A1Q9BVF4"/>
<gene>
    <name evidence="2" type="ORF">AK812_SmicGene45741</name>
</gene>